<organism evidence="3 4">
    <name type="scientific">Halarsenatibacter silvermanii</name>
    <dbReference type="NCBI Taxonomy" id="321763"/>
    <lineage>
        <taxon>Bacteria</taxon>
        <taxon>Bacillati</taxon>
        <taxon>Bacillota</taxon>
        <taxon>Clostridia</taxon>
        <taxon>Halanaerobiales</taxon>
        <taxon>Halarsenatibacteraceae</taxon>
        <taxon>Halarsenatibacter</taxon>
    </lineage>
</organism>
<dbReference type="InterPro" id="IPR003869">
    <property type="entry name" value="Polysac_CapD-like"/>
</dbReference>
<protein>
    <submittedName>
        <fullName evidence="3">Polysaccharide biosynthesis protein</fullName>
    </submittedName>
</protein>
<gene>
    <name evidence="3" type="ORF">SAMN04488692_101180</name>
</gene>
<accession>A0A1G9HD04</accession>
<evidence type="ECO:0000313" key="4">
    <source>
        <dbReference type="Proteomes" id="UP000199476"/>
    </source>
</evidence>
<dbReference type="AlphaFoldDB" id="A0A1G9HD04"/>
<proteinExistence type="predicted"/>
<keyword evidence="4" id="KW-1185">Reference proteome</keyword>
<evidence type="ECO:0000313" key="3">
    <source>
        <dbReference type="EMBL" id="SDL10901.1"/>
    </source>
</evidence>
<feature type="domain" description="Polysaccharide biosynthesis protein CapD-like" evidence="2">
    <location>
        <begin position="22"/>
        <end position="53"/>
    </location>
</feature>
<sequence>MSWKNPITAVKRADSILTGSIIVKGVDKFILISTDKAVNPTNVMGTTKRGASLKSSANPGQGMREDNNADVSYSAAGEGLAEGGRG</sequence>
<dbReference type="Gene3D" id="3.40.50.720">
    <property type="entry name" value="NAD(P)-binding Rossmann-like Domain"/>
    <property type="match status" value="1"/>
</dbReference>
<dbReference type="Proteomes" id="UP000199476">
    <property type="component" value="Unassembled WGS sequence"/>
</dbReference>
<dbReference type="Pfam" id="PF02719">
    <property type="entry name" value="Polysacc_synt_2"/>
    <property type="match status" value="1"/>
</dbReference>
<dbReference type="EMBL" id="FNGO01000001">
    <property type="protein sequence ID" value="SDL10901.1"/>
    <property type="molecule type" value="Genomic_DNA"/>
</dbReference>
<evidence type="ECO:0000256" key="1">
    <source>
        <dbReference type="SAM" id="MobiDB-lite"/>
    </source>
</evidence>
<reference evidence="3 4" key="1">
    <citation type="submission" date="2016-10" db="EMBL/GenBank/DDBJ databases">
        <authorList>
            <person name="de Groot N.N."/>
        </authorList>
    </citation>
    <scope>NUCLEOTIDE SEQUENCE [LARGE SCALE GENOMIC DNA]</scope>
    <source>
        <strain evidence="3 4">SLAS-1</strain>
    </source>
</reference>
<dbReference type="STRING" id="321763.SAMN04488692_101180"/>
<name>A0A1G9HD04_9FIRM</name>
<evidence type="ECO:0000259" key="2">
    <source>
        <dbReference type="Pfam" id="PF02719"/>
    </source>
</evidence>
<feature type="region of interest" description="Disordered" evidence="1">
    <location>
        <begin position="41"/>
        <end position="86"/>
    </location>
</feature>